<evidence type="ECO:0000256" key="6">
    <source>
        <dbReference type="ARBA" id="ARBA00022695"/>
    </source>
</evidence>
<evidence type="ECO:0000256" key="12">
    <source>
        <dbReference type="ARBA" id="ARBA00047880"/>
    </source>
</evidence>
<dbReference type="CDD" id="cd02064">
    <property type="entry name" value="FAD_synthetase_N"/>
    <property type="match status" value="1"/>
</dbReference>
<dbReference type="PANTHER" id="PTHR22749:SF6">
    <property type="entry name" value="RIBOFLAVIN KINASE"/>
    <property type="match status" value="1"/>
</dbReference>
<dbReference type="SMART" id="SM00904">
    <property type="entry name" value="Flavokinase"/>
    <property type="match status" value="1"/>
</dbReference>
<dbReference type="GO" id="GO:0009231">
    <property type="term" value="P:riboflavin biosynthetic process"/>
    <property type="evidence" value="ECO:0007669"/>
    <property type="project" value="InterPro"/>
</dbReference>
<feature type="domain" description="Riboflavin kinase" evidence="15">
    <location>
        <begin position="182"/>
        <end position="311"/>
    </location>
</feature>
<protein>
    <recommendedName>
        <fullName evidence="14">Riboflavin biosynthesis protein</fullName>
    </recommendedName>
    <domain>
        <recommendedName>
            <fullName evidence="14">Riboflavin kinase</fullName>
            <ecNumber evidence="14">2.7.1.26</ecNumber>
        </recommendedName>
        <alternativeName>
            <fullName evidence="14">Flavokinase</fullName>
        </alternativeName>
    </domain>
    <domain>
        <recommendedName>
            <fullName evidence="14">FMN adenylyltransferase</fullName>
            <ecNumber evidence="14">2.7.7.2</ecNumber>
        </recommendedName>
        <alternativeName>
            <fullName evidence="14">FAD pyrophosphorylase</fullName>
        </alternativeName>
        <alternativeName>
            <fullName evidence="14">FAD synthase</fullName>
        </alternativeName>
    </domain>
</protein>
<keyword evidence="17" id="KW-1185">Reference proteome</keyword>
<comment type="pathway">
    <text evidence="2 14">Cofactor biosynthesis; FMN biosynthesis; FMN from riboflavin (ATP route): step 1/1.</text>
</comment>
<dbReference type="OrthoDB" id="9803667at2"/>
<gene>
    <name evidence="16" type="ORF">SAMN05421676_102137</name>
</gene>
<name>A0A1I0AFA5_9BACI</name>
<dbReference type="InterPro" id="IPR023468">
    <property type="entry name" value="Riboflavin_kinase"/>
</dbReference>
<dbReference type="AlphaFoldDB" id="A0A1I0AFA5"/>
<evidence type="ECO:0000256" key="10">
    <source>
        <dbReference type="ARBA" id="ARBA00022840"/>
    </source>
</evidence>
<evidence type="ECO:0000256" key="9">
    <source>
        <dbReference type="ARBA" id="ARBA00022827"/>
    </source>
</evidence>
<dbReference type="EC" id="2.7.7.2" evidence="14"/>
<dbReference type="GO" id="GO:0006747">
    <property type="term" value="P:FAD biosynthetic process"/>
    <property type="evidence" value="ECO:0007669"/>
    <property type="project" value="UniProtKB-UniRule"/>
</dbReference>
<sequence>MEIIDLTETRPHDSTPLTLVLGQFDGVHKGHQHILQTSKKQKTADETLAVMSLSDHPLWIRNQNPDFEKRMTPDRDRLHLLEQFGVEKYYQINHTQGDVKYPLEEWVFNYLARLNIKRLIFGEGFRFGFDESFHMEKFLDLCAKRNIEITTVPQVKVNGTKISSQTIRGYIKKGLMEPVHALLGRPFTITGTVIHGEKMGRKLGFPTINLGEMENYVEPKPGVYLGMVGIHKKEGIIDYWDTLISTGYRPTVNGEGYLIEAHLLNFSGDLYNQTVSISFLRFMREELNFDSLDKLIEQMEKDKIEGERLMGHF</sequence>
<dbReference type="InterPro" id="IPR002606">
    <property type="entry name" value="Riboflavin_kinase_bac"/>
</dbReference>
<evidence type="ECO:0000256" key="11">
    <source>
        <dbReference type="ARBA" id="ARBA00023268"/>
    </source>
</evidence>
<dbReference type="Gene3D" id="2.40.30.30">
    <property type="entry name" value="Riboflavin kinase-like"/>
    <property type="match status" value="1"/>
</dbReference>
<comment type="similarity">
    <text evidence="14">Belongs to the ribF family.</text>
</comment>
<dbReference type="InterPro" id="IPR023465">
    <property type="entry name" value="Riboflavin_kinase_dom_sf"/>
</dbReference>
<keyword evidence="5 14" id="KW-0808">Transferase</keyword>
<proteinExistence type="inferred from homology"/>
<dbReference type="RefSeq" id="WP_093131878.1">
    <property type="nucleotide sequence ID" value="NZ_FOHJ01000002.1"/>
</dbReference>
<dbReference type="GO" id="GO:0005524">
    <property type="term" value="F:ATP binding"/>
    <property type="evidence" value="ECO:0007669"/>
    <property type="project" value="UniProtKB-UniRule"/>
</dbReference>
<dbReference type="EMBL" id="FOHJ01000002">
    <property type="protein sequence ID" value="SES92906.1"/>
    <property type="molecule type" value="Genomic_DNA"/>
</dbReference>
<dbReference type="PIRSF" id="PIRSF004491">
    <property type="entry name" value="FAD_Synth"/>
    <property type="match status" value="1"/>
</dbReference>
<keyword evidence="11" id="KW-0511">Multifunctional enzyme</keyword>
<dbReference type="SUPFAM" id="SSF82114">
    <property type="entry name" value="Riboflavin kinase-like"/>
    <property type="match status" value="1"/>
</dbReference>
<keyword evidence="6 14" id="KW-0548">Nucleotidyltransferase</keyword>
<accession>A0A1I0AFA5</accession>
<dbReference type="GO" id="GO:0009398">
    <property type="term" value="P:FMN biosynthetic process"/>
    <property type="evidence" value="ECO:0007669"/>
    <property type="project" value="UniProtKB-UniRule"/>
</dbReference>
<dbReference type="Gene3D" id="3.40.50.620">
    <property type="entry name" value="HUPs"/>
    <property type="match status" value="1"/>
</dbReference>
<dbReference type="InterPro" id="IPR014729">
    <property type="entry name" value="Rossmann-like_a/b/a_fold"/>
</dbReference>
<comment type="catalytic activity">
    <reaction evidence="12 14">
        <text>riboflavin + ATP = FMN + ADP + H(+)</text>
        <dbReference type="Rhea" id="RHEA:14357"/>
        <dbReference type="ChEBI" id="CHEBI:15378"/>
        <dbReference type="ChEBI" id="CHEBI:30616"/>
        <dbReference type="ChEBI" id="CHEBI:57986"/>
        <dbReference type="ChEBI" id="CHEBI:58210"/>
        <dbReference type="ChEBI" id="CHEBI:456216"/>
        <dbReference type="EC" id="2.7.1.26"/>
    </reaction>
</comment>
<evidence type="ECO:0000313" key="17">
    <source>
        <dbReference type="Proteomes" id="UP000199095"/>
    </source>
</evidence>
<evidence type="ECO:0000256" key="3">
    <source>
        <dbReference type="ARBA" id="ARBA00022630"/>
    </source>
</evidence>
<evidence type="ECO:0000256" key="2">
    <source>
        <dbReference type="ARBA" id="ARBA00005201"/>
    </source>
</evidence>
<comment type="catalytic activity">
    <reaction evidence="13 14">
        <text>FMN + ATP + H(+) = FAD + diphosphate</text>
        <dbReference type="Rhea" id="RHEA:17237"/>
        <dbReference type="ChEBI" id="CHEBI:15378"/>
        <dbReference type="ChEBI" id="CHEBI:30616"/>
        <dbReference type="ChEBI" id="CHEBI:33019"/>
        <dbReference type="ChEBI" id="CHEBI:57692"/>
        <dbReference type="ChEBI" id="CHEBI:58210"/>
        <dbReference type="EC" id="2.7.7.2"/>
    </reaction>
</comment>
<evidence type="ECO:0000256" key="4">
    <source>
        <dbReference type="ARBA" id="ARBA00022643"/>
    </source>
</evidence>
<keyword evidence="4 14" id="KW-0288">FMN</keyword>
<dbReference type="InterPro" id="IPR015865">
    <property type="entry name" value="Riboflavin_kinase_bac/euk"/>
</dbReference>
<evidence type="ECO:0000256" key="8">
    <source>
        <dbReference type="ARBA" id="ARBA00022777"/>
    </source>
</evidence>
<reference evidence="17" key="1">
    <citation type="submission" date="2016-10" db="EMBL/GenBank/DDBJ databases">
        <authorList>
            <person name="Varghese N."/>
            <person name="Submissions S."/>
        </authorList>
    </citation>
    <scope>NUCLEOTIDE SEQUENCE [LARGE SCALE GENOMIC DNA]</scope>
    <source>
        <strain evidence="17">CGMCC 1.3566</strain>
    </source>
</reference>
<dbReference type="STRING" id="237682.SAMN05421676_102137"/>
<dbReference type="Pfam" id="PF01687">
    <property type="entry name" value="Flavokinase"/>
    <property type="match status" value="1"/>
</dbReference>
<keyword evidence="8 14" id="KW-0418">Kinase</keyword>
<dbReference type="GO" id="GO:0003919">
    <property type="term" value="F:FMN adenylyltransferase activity"/>
    <property type="evidence" value="ECO:0007669"/>
    <property type="project" value="UniProtKB-UniRule"/>
</dbReference>
<dbReference type="PANTHER" id="PTHR22749">
    <property type="entry name" value="RIBOFLAVIN KINASE/FMN ADENYLYLTRANSFERASE"/>
    <property type="match status" value="1"/>
</dbReference>
<dbReference type="GO" id="GO:0008531">
    <property type="term" value="F:riboflavin kinase activity"/>
    <property type="evidence" value="ECO:0007669"/>
    <property type="project" value="UniProtKB-UniRule"/>
</dbReference>
<keyword evidence="10 14" id="KW-0067">ATP-binding</keyword>
<keyword evidence="7 14" id="KW-0547">Nucleotide-binding</keyword>
<evidence type="ECO:0000256" key="1">
    <source>
        <dbReference type="ARBA" id="ARBA00004726"/>
    </source>
</evidence>
<comment type="pathway">
    <text evidence="1 14">Cofactor biosynthesis; FAD biosynthesis; FAD from FMN: step 1/1.</text>
</comment>
<evidence type="ECO:0000256" key="14">
    <source>
        <dbReference type="PIRNR" id="PIRNR004491"/>
    </source>
</evidence>
<organism evidence="16 17">
    <name type="scientific">Salinibacillus kushneri</name>
    <dbReference type="NCBI Taxonomy" id="237682"/>
    <lineage>
        <taxon>Bacteria</taxon>
        <taxon>Bacillati</taxon>
        <taxon>Bacillota</taxon>
        <taxon>Bacilli</taxon>
        <taxon>Bacillales</taxon>
        <taxon>Bacillaceae</taxon>
        <taxon>Salinibacillus</taxon>
    </lineage>
</organism>
<evidence type="ECO:0000313" key="16">
    <source>
        <dbReference type="EMBL" id="SES92906.1"/>
    </source>
</evidence>
<evidence type="ECO:0000256" key="13">
    <source>
        <dbReference type="ARBA" id="ARBA00049494"/>
    </source>
</evidence>
<evidence type="ECO:0000259" key="15">
    <source>
        <dbReference type="SMART" id="SM00904"/>
    </source>
</evidence>
<dbReference type="NCBIfam" id="TIGR00083">
    <property type="entry name" value="ribF"/>
    <property type="match status" value="1"/>
</dbReference>
<evidence type="ECO:0000256" key="5">
    <source>
        <dbReference type="ARBA" id="ARBA00022679"/>
    </source>
</evidence>
<dbReference type="SUPFAM" id="SSF52374">
    <property type="entry name" value="Nucleotidylyl transferase"/>
    <property type="match status" value="1"/>
</dbReference>
<keyword evidence="9 14" id="KW-0274">FAD</keyword>
<dbReference type="Pfam" id="PF06574">
    <property type="entry name" value="FAD_syn"/>
    <property type="match status" value="1"/>
</dbReference>
<dbReference type="Proteomes" id="UP000199095">
    <property type="component" value="Unassembled WGS sequence"/>
</dbReference>
<dbReference type="EC" id="2.7.1.26" evidence="14"/>
<dbReference type="UniPathway" id="UPA00276">
    <property type="reaction ID" value="UER00406"/>
</dbReference>
<dbReference type="InterPro" id="IPR015864">
    <property type="entry name" value="FAD_synthase"/>
</dbReference>
<dbReference type="UniPathway" id="UPA00277">
    <property type="reaction ID" value="UER00407"/>
</dbReference>
<keyword evidence="3 14" id="KW-0285">Flavoprotein</keyword>
<evidence type="ECO:0000256" key="7">
    <source>
        <dbReference type="ARBA" id="ARBA00022741"/>
    </source>
</evidence>